<dbReference type="EMBL" id="CP119311">
    <property type="protein sequence ID" value="WEK34596.1"/>
    <property type="molecule type" value="Genomic_DNA"/>
</dbReference>
<dbReference type="GO" id="GO:0006935">
    <property type="term" value="P:chemotaxis"/>
    <property type="evidence" value="ECO:0007669"/>
    <property type="project" value="UniProtKB-UniRule"/>
</dbReference>
<comment type="catalytic activity">
    <reaction evidence="3">
        <text>[protein]-L-glutamate 5-O-methyl ester + H2O = L-glutamyl-[protein] + methanol + H(+)</text>
        <dbReference type="Rhea" id="RHEA:23236"/>
        <dbReference type="Rhea" id="RHEA-COMP:10208"/>
        <dbReference type="Rhea" id="RHEA-COMP:10311"/>
        <dbReference type="ChEBI" id="CHEBI:15377"/>
        <dbReference type="ChEBI" id="CHEBI:15378"/>
        <dbReference type="ChEBI" id="CHEBI:17790"/>
        <dbReference type="ChEBI" id="CHEBI:29973"/>
        <dbReference type="ChEBI" id="CHEBI:82795"/>
        <dbReference type="EC" id="3.1.1.61"/>
    </reaction>
</comment>
<evidence type="ECO:0000256" key="3">
    <source>
        <dbReference type="ARBA" id="ARBA00048267"/>
    </source>
</evidence>
<keyword evidence="4" id="KW-0145">Chemotaxis</keyword>
<dbReference type="PROSITE" id="PS50122">
    <property type="entry name" value="CHEB"/>
    <property type="match status" value="1"/>
</dbReference>
<dbReference type="GO" id="GO:0005737">
    <property type="term" value="C:cytoplasm"/>
    <property type="evidence" value="ECO:0007669"/>
    <property type="project" value="InterPro"/>
</dbReference>
<sequence length="199" mass="21344">MAKNILMPAIELIVIGGSAGSLDVILKQLPALRDNLPVAILLVLHRKAGSSNEDILVDLLSTKTSWKVREAEEKEMITQGTIYVAPADYHLLLESDQSFSLDVSEKVNYSRPSIDITLESAAEVYGARLLAILLSGANADGAEGMQAVKTAGGLCVVQDPASAEVGYMPQQAIDQVMVDKIVPADHLAAFINELFPEQD</sequence>
<protein>
    <recommendedName>
        <fullName evidence="2">protein-glutamate methylesterase</fullName>
        <ecNumber evidence="2">3.1.1.61</ecNumber>
    </recommendedName>
</protein>
<feature type="active site" evidence="4">
    <location>
        <position position="140"/>
    </location>
</feature>
<dbReference type="GO" id="GO:0008984">
    <property type="term" value="F:protein-glutamate methylesterase activity"/>
    <property type="evidence" value="ECO:0007669"/>
    <property type="project" value="UniProtKB-EC"/>
</dbReference>
<feature type="domain" description="CheB-type methylesterase" evidence="5">
    <location>
        <begin position="6"/>
        <end position="191"/>
    </location>
</feature>
<feature type="active site" evidence="4">
    <location>
        <position position="18"/>
    </location>
</feature>
<dbReference type="GO" id="GO:0000156">
    <property type="term" value="F:phosphorelay response regulator activity"/>
    <property type="evidence" value="ECO:0007669"/>
    <property type="project" value="InterPro"/>
</dbReference>
<name>A0AAJ6BGX5_9BACT</name>
<dbReference type="EC" id="3.1.1.61" evidence="2"/>
<dbReference type="Gene3D" id="3.40.50.180">
    <property type="entry name" value="Methylesterase CheB, C-terminal domain"/>
    <property type="match status" value="1"/>
</dbReference>
<dbReference type="AlphaFoldDB" id="A0AAJ6BGX5"/>
<evidence type="ECO:0000313" key="6">
    <source>
        <dbReference type="EMBL" id="WEK34596.1"/>
    </source>
</evidence>
<gene>
    <name evidence="6" type="ORF">P0Y53_19085</name>
</gene>
<evidence type="ECO:0000259" key="5">
    <source>
        <dbReference type="PROSITE" id="PS50122"/>
    </source>
</evidence>
<feature type="active site" evidence="4">
    <location>
        <position position="45"/>
    </location>
</feature>
<organism evidence="6 7">
    <name type="scientific">Candidatus Pseudobacter hemicellulosilyticus</name>
    <dbReference type="NCBI Taxonomy" id="3121375"/>
    <lineage>
        <taxon>Bacteria</taxon>
        <taxon>Pseudomonadati</taxon>
        <taxon>Bacteroidota</taxon>
        <taxon>Chitinophagia</taxon>
        <taxon>Chitinophagales</taxon>
        <taxon>Chitinophagaceae</taxon>
        <taxon>Pseudobacter</taxon>
    </lineage>
</organism>
<dbReference type="Proteomes" id="UP001220610">
    <property type="component" value="Chromosome"/>
</dbReference>
<evidence type="ECO:0000313" key="7">
    <source>
        <dbReference type="Proteomes" id="UP001220610"/>
    </source>
</evidence>
<evidence type="ECO:0000256" key="4">
    <source>
        <dbReference type="PROSITE-ProRule" id="PRU00050"/>
    </source>
</evidence>
<dbReference type="CDD" id="cd16433">
    <property type="entry name" value="CheB"/>
    <property type="match status" value="1"/>
</dbReference>
<reference evidence="6" key="1">
    <citation type="submission" date="2023-03" db="EMBL/GenBank/DDBJ databases">
        <title>Andean soil-derived lignocellulolytic bacterial consortium as a source of novel taxa and putative plastic-active enzymes.</title>
        <authorList>
            <person name="Diaz-Garcia L."/>
            <person name="Chuvochina M."/>
            <person name="Feuerriegel G."/>
            <person name="Bunk B."/>
            <person name="Sproer C."/>
            <person name="Streit W.R."/>
            <person name="Rodriguez L.M."/>
            <person name="Overmann J."/>
            <person name="Jimenez D.J."/>
        </authorList>
    </citation>
    <scope>NUCLEOTIDE SEQUENCE</scope>
    <source>
        <strain evidence="6">MAG 7</strain>
    </source>
</reference>
<dbReference type="InterPro" id="IPR035909">
    <property type="entry name" value="CheB_C"/>
</dbReference>
<dbReference type="SUPFAM" id="SSF52738">
    <property type="entry name" value="Methylesterase CheB, C-terminal domain"/>
    <property type="match status" value="1"/>
</dbReference>
<evidence type="ECO:0000256" key="2">
    <source>
        <dbReference type="ARBA" id="ARBA00039140"/>
    </source>
</evidence>
<evidence type="ECO:0000256" key="1">
    <source>
        <dbReference type="ARBA" id="ARBA00022801"/>
    </source>
</evidence>
<proteinExistence type="predicted"/>
<dbReference type="PANTHER" id="PTHR42872:SF3">
    <property type="entry name" value="PROTEIN-GLUTAMATE METHYLESTERASE_PROTEIN-GLUTAMINE GLUTAMINASE 1"/>
    <property type="match status" value="1"/>
</dbReference>
<accession>A0AAJ6BGX5</accession>
<dbReference type="PANTHER" id="PTHR42872">
    <property type="entry name" value="PROTEIN-GLUTAMATE METHYLESTERASE/PROTEIN-GLUTAMINE GLUTAMINASE"/>
    <property type="match status" value="1"/>
</dbReference>
<dbReference type="Pfam" id="PF01339">
    <property type="entry name" value="CheB_methylest"/>
    <property type="match status" value="1"/>
</dbReference>
<keyword evidence="1 4" id="KW-0378">Hydrolase</keyword>
<dbReference type="InterPro" id="IPR000673">
    <property type="entry name" value="Sig_transdc_resp-reg_Me-estase"/>
</dbReference>